<dbReference type="OrthoDB" id="4540872at2759"/>
<dbReference type="InterPro" id="IPR024079">
    <property type="entry name" value="MetalloPept_cat_dom_sf"/>
</dbReference>
<dbReference type="OMA" id="FFHEAVH"/>
<gene>
    <name evidence="2" type="ORF">CIMG_13196</name>
</gene>
<dbReference type="Proteomes" id="UP000001261">
    <property type="component" value="Unassembled WGS sequence"/>
</dbReference>
<reference evidence="3" key="1">
    <citation type="journal article" date="2009" name="Genome Res.">
        <title>Comparative genomic analyses of the human fungal pathogens Coccidioides and their relatives.</title>
        <authorList>
            <person name="Sharpton T.J."/>
            <person name="Stajich J.E."/>
            <person name="Rounsley S.D."/>
            <person name="Gardner M.J."/>
            <person name="Wortman J.R."/>
            <person name="Jordar V.S."/>
            <person name="Maiti R."/>
            <person name="Kodira C.D."/>
            <person name="Neafsey D.E."/>
            <person name="Zeng Q."/>
            <person name="Hung C.-Y."/>
            <person name="McMahan C."/>
            <person name="Muszewska A."/>
            <person name="Grynberg M."/>
            <person name="Mandel M.A."/>
            <person name="Kellner E.M."/>
            <person name="Barker B.M."/>
            <person name="Galgiani J.N."/>
            <person name="Orbach M.J."/>
            <person name="Kirkland T.N."/>
            <person name="Cole G.T."/>
            <person name="Henn M.R."/>
            <person name="Birren B.W."/>
            <person name="Taylor J.W."/>
        </authorList>
    </citation>
    <scope>NUCLEOTIDE SEQUENCE [LARGE SCALE GENOMIC DNA]</scope>
    <source>
        <strain evidence="3">RS</strain>
    </source>
</reference>
<keyword evidence="3" id="KW-1185">Reference proteome</keyword>
<evidence type="ECO:0000313" key="3">
    <source>
        <dbReference type="Proteomes" id="UP000001261"/>
    </source>
</evidence>
<dbReference type="VEuPathDB" id="FungiDB:CIMG_13196"/>
<dbReference type="GO" id="GO:0008237">
    <property type="term" value="F:metallopeptidase activity"/>
    <property type="evidence" value="ECO:0007669"/>
    <property type="project" value="InterPro"/>
</dbReference>
<dbReference type="KEGG" id="cim:CIMG_13196"/>
<evidence type="ECO:0000313" key="2">
    <source>
        <dbReference type="EMBL" id="EAS29755.2"/>
    </source>
</evidence>
<reference evidence="3" key="2">
    <citation type="journal article" date="2010" name="Genome Res.">
        <title>Population genomic sequencing of Coccidioides fungi reveals recent hybridization and transposon control.</title>
        <authorList>
            <person name="Neafsey D.E."/>
            <person name="Barker B.M."/>
            <person name="Sharpton T.J."/>
            <person name="Stajich J.E."/>
            <person name="Park D.J."/>
            <person name="Whiston E."/>
            <person name="Hung C.-Y."/>
            <person name="McMahan C."/>
            <person name="White J."/>
            <person name="Sykes S."/>
            <person name="Heiman D."/>
            <person name="Young S."/>
            <person name="Zeng Q."/>
            <person name="Abouelleil A."/>
            <person name="Aftuck L."/>
            <person name="Bessette D."/>
            <person name="Brown A."/>
            <person name="FitzGerald M."/>
            <person name="Lui A."/>
            <person name="Macdonald J.P."/>
            <person name="Priest M."/>
            <person name="Orbach M.J."/>
            <person name="Galgiani J.N."/>
            <person name="Kirkland T.N."/>
            <person name="Cole G.T."/>
            <person name="Birren B.W."/>
            <person name="Henn M.R."/>
            <person name="Taylor J.W."/>
            <person name="Rounsley S.D."/>
        </authorList>
    </citation>
    <scope>GENOME REANNOTATION</scope>
    <source>
        <strain evidence="3">RS</strain>
    </source>
</reference>
<organism evidence="2 3">
    <name type="scientific">Coccidioides immitis (strain RS)</name>
    <name type="common">Valley fever fungus</name>
    <dbReference type="NCBI Taxonomy" id="246410"/>
    <lineage>
        <taxon>Eukaryota</taxon>
        <taxon>Fungi</taxon>
        <taxon>Dikarya</taxon>
        <taxon>Ascomycota</taxon>
        <taxon>Pezizomycotina</taxon>
        <taxon>Eurotiomycetes</taxon>
        <taxon>Eurotiomycetidae</taxon>
        <taxon>Onygenales</taxon>
        <taxon>Onygenaceae</taxon>
        <taxon>Coccidioides</taxon>
    </lineage>
</organism>
<dbReference type="RefSeq" id="XP_001241338.2">
    <property type="nucleotide sequence ID" value="XM_001241337.2"/>
</dbReference>
<accession>A0A0E1S1A2</accession>
<protein>
    <submittedName>
        <fullName evidence="2">Uncharacterized protein</fullName>
    </submittedName>
</protein>
<dbReference type="EMBL" id="GG704913">
    <property type="protein sequence ID" value="EAS29755.2"/>
    <property type="molecule type" value="Genomic_DNA"/>
</dbReference>
<name>A0A0E1S1A2_COCIM</name>
<proteinExistence type="predicted"/>
<evidence type="ECO:0000256" key="1">
    <source>
        <dbReference type="SAM" id="MobiDB-lite"/>
    </source>
</evidence>
<dbReference type="AlphaFoldDB" id="A0A0E1S1A2"/>
<feature type="region of interest" description="Disordered" evidence="1">
    <location>
        <begin position="312"/>
        <end position="337"/>
    </location>
</feature>
<sequence>MVAMYPPNIVPGALVKASLAHSLIIPHVLARHVLRREDPNALDDKFTPYPNLVADINDVSIRLSHPAQLYGWNGCSSDEQNAISEAYRDFDHLANQPDVFADIDWNHQAAKDFWGPVKGDGNVSDKRKEEIQGAFKSMGRIHRNWLVVAVMPAAMTQKIFGSQPLHGEDRRLFAWGDARGDFSKIVFCNKFFKDLPSSNNATSEGKFKSKGLQDNLEHWDNRGRVFFHEAVHMASLIYPQDKTPSVEDAEIKFKEGDKTATNYAYGPYYAKLLRNWVQKDKGGFYTQRNADSYAFFALAKYVEKQINRYPHLPTPGSKKVESEPQIAGQTARDSDGKRARYVPLHTRGGDDGLLGDKELEYKDQHIKEFSIPACPDFYPQSSKPKAEGKKPNLVCDNKSPSKIPRIYLVNLVNQIGHKFCEAVDKDRNKQLTWNVSTNGEERKAKRGFPLFLWVFQNSFNPKPWALELSWEPKDVKEKCHIECKDAFRTMFLADCDGQRPGLVASASLDADCGVFKYKTK</sequence>
<dbReference type="Gene3D" id="3.40.390.10">
    <property type="entry name" value="Collagenase (Catalytic Domain)"/>
    <property type="match status" value="1"/>
</dbReference>
<dbReference type="GeneID" id="24164823"/>
<dbReference type="InParanoid" id="A0A0E1S1A2"/>